<dbReference type="GO" id="GO:0004197">
    <property type="term" value="F:cysteine-type endopeptidase activity"/>
    <property type="evidence" value="ECO:0007669"/>
    <property type="project" value="TreeGrafter"/>
</dbReference>
<comment type="subcellular location">
    <subcellularLocation>
        <location evidence="11">Nucleus</location>
    </subcellularLocation>
    <subcellularLocation>
        <location evidence="11">Cytoplasm</location>
    </subcellularLocation>
    <subcellularLocation>
        <location evidence="1">Preautophagosomal structure</location>
    </subcellularLocation>
</comment>
<feature type="region of interest" description="Disordered" evidence="12">
    <location>
        <begin position="582"/>
        <end position="673"/>
    </location>
</feature>
<evidence type="ECO:0000256" key="5">
    <source>
        <dbReference type="ARBA" id="ARBA00022670"/>
    </source>
</evidence>
<dbReference type="InterPro" id="IPR046792">
    <property type="entry name" value="Peptidase_C54_cat"/>
</dbReference>
<comment type="function">
    <text evidence="11">Required for selective autophagic degradation of the nucleus (nucleophagy) as well as for mitophagy which contributes to regulate mitochondrial quantity and quality by eliminating the mitochondria to a basal level to fulfill cellular energy requirements and preventing excess ROS production.</text>
</comment>
<dbReference type="Proteomes" id="UP000054466">
    <property type="component" value="Unassembled WGS sequence"/>
</dbReference>
<dbReference type="GO" id="GO:0035973">
    <property type="term" value="P:aggrephagy"/>
    <property type="evidence" value="ECO:0007669"/>
    <property type="project" value="TreeGrafter"/>
</dbReference>
<evidence type="ECO:0000256" key="6">
    <source>
        <dbReference type="ARBA" id="ARBA00022801"/>
    </source>
</evidence>
<dbReference type="STRING" id="569365.A0A0D2CXM6"/>
<dbReference type="GO" id="GO:0015031">
    <property type="term" value="P:protein transport"/>
    <property type="evidence" value="ECO:0007669"/>
    <property type="project" value="UniProtKB-KW"/>
</dbReference>
<feature type="compositionally biased region" description="Basic and acidic residues" evidence="12">
    <location>
        <begin position="582"/>
        <end position="598"/>
    </location>
</feature>
<keyword evidence="11" id="KW-0539">Nucleus</keyword>
<evidence type="ECO:0000256" key="9">
    <source>
        <dbReference type="ARBA" id="ARBA00023006"/>
    </source>
</evidence>
<protein>
    <recommendedName>
        <fullName evidence="11">Cysteine protease</fullName>
        <ecNumber evidence="11">3.4.22.-</ecNumber>
    </recommendedName>
</protein>
<keyword evidence="5 11" id="KW-0645">Protease</keyword>
<dbReference type="GO" id="GO:0019786">
    <property type="term" value="F:protein-phosphatidylethanolamide deconjugating activity"/>
    <property type="evidence" value="ECO:0007669"/>
    <property type="project" value="InterPro"/>
</dbReference>
<keyword evidence="4 11" id="KW-0963">Cytoplasm</keyword>
<dbReference type="GO" id="GO:0034727">
    <property type="term" value="P:piecemeal microautophagy of the nucleus"/>
    <property type="evidence" value="ECO:0007669"/>
    <property type="project" value="TreeGrafter"/>
</dbReference>
<keyword evidence="6 11" id="KW-0378">Hydrolase</keyword>
<dbReference type="EC" id="3.4.22.-" evidence="11"/>
<dbReference type="OrthoDB" id="2960936at2759"/>
<keyword evidence="7" id="KW-0788">Thiol protease</keyword>
<evidence type="ECO:0000256" key="3">
    <source>
        <dbReference type="ARBA" id="ARBA00022448"/>
    </source>
</evidence>
<evidence type="ECO:0000256" key="4">
    <source>
        <dbReference type="ARBA" id="ARBA00022490"/>
    </source>
</evidence>
<keyword evidence="9" id="KW-0072">Autophagy</keyword>
<dbReference type="AlphaFoldDB" id="A0A0D2CXM6"/>
<reference evidence="14 15" key="1">
    <citation type="submission" date="2015-01" db="EMBL/GenBank/DDBJ databases">
        <title>The Genome Sequence of Cladophialophora immunda CBS83496.</title>
        <authorList>
            <consortium name="The Broad Institute Genomics Platform"/>
            <person name="Cuomo C."/>
            <person name="de Hoog S."/>
            <person name="Gorbushina A."/>
            <person name="Stielow B."/>
            <person name="Teixiera M."/>
            <person name="Abouelleil A."/>
            <person name="Chapman S.B."/>
            <person name="Priest M."/>
            <person name="Young S.K."/>
            <person name="Wortman J."/>
            <person name="Nusbaum C."/>
            <person name="Birren B."/>
        </authorList>
    </citation>
    <scope>NUCLEOTIDE SEQUENCE [LARGE SCALE GENOMIC DNA]</scope>
    <source>
        <strain evidence="14 15">CBS 83496</strain>
    </source>
</reference>
<feature type="domain" description="Peptidase C54 catalytic" evidence="13">
    <location>
        <begin position="256"/>
        <end position="567"/>
    </location>
</feature>
<evidence type="ECO:0000256" key="2">
    <source>
        <dbReference type="ARBA" id="ARBA00010958"/>
    </source>
</evidence>
<feature type="compositionally biased region" description="Polar residues" evidence="12">
    <location>
        <begin position="225"/>
        <end position="247"/>
    </location>
</feature>
<evidence type="ECO:0000259" key="13">
    <source>
        <dbReference type="Pfam" id="PF03416"/>
    </source>
</evidence>
<dbReference type="InterPro" id="IPR005078">
    <property type="entry name" value="Peptidase_C54"/>
</dbReference>
<dbReference type="HOGENOM" id="CLU_021259_5_1_1"/>
<keyword evidence="8" id="KW-0653">Protein transport</keyword>
<accession>A0A0D2CXM6</accession>
<feature type="compositionally biased region" description="Basic and acidic residues" evidence="12">
    <location>
        <begin position="618"/>
        <end position="642"/>
    </location>
</feature>
<comment type="catalytic activity">
    <reaction evidence="10">
        <text>[protein]-C-terminal L-amino acid-glycyl-phosphatidylethanolamide + H2O = [protein]-C-terminal L-amino acid-glycine + a 1,2-diacyl-sn-glycero-3-phosphoethanolamine</text>
        <dbReference type="Rhea" id="RHEA:67548"/>
        <dbReference type="Rhea" id="RHEA-COMP:17323"/>
        <dbReference type="Rhea" id="RHEA-COMP:17324"/>
        <dbReference type="ChEBI" id="CHEBI:15377"/>
        <dbReference type="ChEBI" id="CHEBI:64612"/>
        <dbReference type="ChEBI" id="CHEBI:172940"/>
        <dbReference type="ChEBI" id="CHEBI:172941"/>
    </reaction>
    <physiologicalReaction direction="left-to-right" evidence="10">
        <dbReference type="Rhea" id="RHEA:67549"/>
    </physiologicalReaction>
</comment>
<dbReference type="PANTHER" id="PTHR22624:SF49">
    <property type="entry name" value="CYSTEINE PROTEASE"/>
    <property type="match status" value="1"/>
</dbReference>
<dbReference type="SUPFAM" id="SSF54001">
    <property type="entry name" value="Cysteine proteinases"/>
    <property type="match status" value="1"/>
</dbReference>
<dbReference type="InterPro" id="IPR038765">
    <property type="entry name" value="Papain-like_cys_pep_sf"/>
</dbReference>
<dbReference type="GO" id="GO:0005634">
    <property type="term" value="C:nucleus"/>
    <property type="evidence" value="ECO:0007669"/>
    <property type="project" value="UniProtKB-SubCell"/>
</dbReference>
<dbReference type="VEuPathDB" id="FungiDB:PV07_08034"/>
<name>A0A0D2CXM6_9EURO</name>
<dbReference type="RefSeq" id="XP_016248580.1">
    <property type="nucleotide sequence ID" value="XM_016395161.1"/>
</dbReference>
<feature type="compositionally biased region" description="Basic and acidic residues" evidence="12">
    <location>
        <begin position="656"/>
        <end position="673"/>
    </location>
</feature>
<keyword evidence="3" id="KW-0813">Transport</keyword>
<evidence type="ECO:0000256" key="11">
    <source>
        <dbReference type="RuleBase" id="RU363115"/>
    </source>
</evidence>
<sequence length="673" mass="74211">MSPSKADVRRASTVRLHSDCGVSLPRLSVRATVSAAASLYHILSLEPPQKASLARALCLDVDNLESLRVLFATRHTSKSRDSSPILPGFKQRDDDSLILLPPTSRFPTQALTPFGALLYAISSGLQSIPLPFQAQDVMNGVDVKRFVRYFYDPPPKYDDLSGTSIWLLGKEYQPAPPKPVTTTDHDDVVEVESSTDSHDPSDASALSSTTDQPTQQQPHEPQSQNTSSFDDAQHVTGGNNLPSLSNDPSDRGWPITFLDDFESRIWMTYRSNFTPIPRSQEPGSSVSLSLSVRLRNLTERDGFSSDTGWGCMIRSGQSLLANALVMLHLGRDWRRPHTYTNRTSSPSSDPYVDPPPFTQTQGEASILSLFADSPLAPFSIHRFVQHGASACGTHPGQWFGPSATASCIKELSAECAAAGLRVYVTPSASEVYEDKFRNIARASATDLSIRPTLILLGIRLGLDRITPVYHEALKSSLTYPQSIGIAGGRPSSSHYFIGCQGDLFFYLDPHETRPALQHHSDPNEYTDEEISTCHTRRLRGLRISEMDPSMLIGFLIKDEQDWDDWKRRIKEVKGKAIVSVFDKEPPVPGETKERKEAVDEVQTFDDEDEDDETVTVTGKEDEQAKPEGEGDEDGVKVDREAEGDGQSDAIRAGLDGPRHPVKVDSPAERVHMP</sequence>
<dbReference type="Pfam" id="PF03416">
    <property type="entry name" value="Peptidase_C54"/>
    <property type="match status" value="1"/>
</dbReference>
<evidence type="ECO:0000256" key="8">
    <source>
        <dbReference type="ARBA" id="ARBA00022927"/>
    </source>
</evidence>
<proteinExistence type="inferred from homology"/>
<evidence type="ECO:0000256" key="10">
    <source>
        <dbReference type="ARBA" id="ARBA00029362"/>
    </source>
</evidence>
<evidence type="ECO:0000313" key="15">
    <source>
        <dbReference type="Proteomes" id="UP000054466"/>
    </source>
</evidence>
<evidence type="ECO:0000256" key="12">
    <source>
        <dbReference type="SAM" id="MobiDB-lite"/>
    </source>
</evidence>
<gene>
    <name evidence="14" type="ORF">PV07_08034</name>
</gene>
<dbReference type="GO" id="GO:0000407">
    <property type="term" value="C:phagophore assembly site"/>
    <property type="evidence" value="ECO:0007669"/>
    <property type="project" value="UniProtKB-SubCell"/>
</dbReference>
<comment type="similarity">
    <text evidence="2 11">Belongs to the peptidase C54 family.</text>
</comment>
<dbReference type="GO" id="GO:0016485">
    <property type="term" value="P:protein processing"/>
    <property type="evidence" value="ECO:0007669"/>
    <property type="project" value="TreeGrafter"/>
</dbReference>
<feature type="region of interest" description="Disordered" evidence="12">
    <location>
        <begin position="175"/>
        <end position="249"/>
    </location>
</feature>
<feature type="compositionally biased region" description="Acidic residues" evidence="12">
    <location>
        <begin position="602"/>
        <end position="613"/>
    </location>
</feature>
<keyword evidence="15" id="KW-1185">Reference proteome</keyword>
<organism evidence="14 15">
    <name type="scientific">Cladophialophora immunda</name>
    <dbReference type="NCBI Taxonomy" id="569365"/>
    <lineage>
        <taxon>Eukaryota</taxon>
        <taxon>Fungi</taxon>
        <taxon>Dikarya</taxon>
        <taxon>Ascomycota</taxon>
        <taxon>Pezizomycotina</taxon>
        <taxon>Eurotiomycetes</taxon>
        <taxon>Chaetothyriomycetidae</taxon>
        <taxon>Chaetothyriales</taxon>
        <taxon>Herpotrichiellaceae</taxon>
        <taxon>Cladophialophora</taxon>
    </lineage>
</organism>
<feature type="compositionally biased region" description="Low complexity" evidence="12">
    <location>
        <begin position="207"/>
        <end position="224"/>
    </location>
</feature>
<evidence type="ECO:0000313" key="14">
    <source>
        <dbReference type="EMBL" id="KIW28364.1"/>
    </source>
</evidence>
<evidence type="ECO:0000256" key="1">
    <source>
        <dbReference type="ARBA" id="ARBA00004329"/>
    </source>
</evidence>
<dbReference type="GeneID" id="27347228"/>
<evidence type="ECO:0000256" key="7">
    <source>
        <dbReference type="ARBA" id="ARBA00022807"/>
    </source>
</evidence>
<dbReference type="GO" id="GO:0000423">
    <property type="term" value="P:mitophagy"/>
    <property type="evidence" value="ECO:0007669"/>
    <property type="project" value="TreeGrafter"/>
</dbReference>
<dbReference type="EMBL" id="KN847043">
    <property type="protein sequence ID" value="KIW28364.1"/>
    <property type="molecule type" value="Genomic_DNA"/>
</dbReference>
<dbReference type="PANTHER" id="PTHR22624">
    <property type="entry name" value="CYSTEINE PROTEASE ATG4"/>
    <property type="match status" value="1"/>
</dbReference>
<dbReference type="GO" id="GO:0000045">
    <property type="term" value="P:autophagosome assembly"/>
    <property type="evidence" value="ECO:0007669"/>
    <property type="project" value="TreeGrafter"/>
</dbReference>